<keyword evidence="10" id="KW-0408">Iron</keyword>
<evidence type="ECO:0000256" key="7">
    <source>
        <dbReference type="ARBA" id="ARBA00022723"/>
    </source>
</evidence>
<evidence type="ECO:0000256" key="11">
    <source>
        <dbReference type="ARBA" id="ARBA00023211"/>
    </source>
</evidence>
<feature type="non-terminal residue" evidence="16">
    <location>
        <position position="1"/>
    </location>
</feature>
<dbReference type="PANTHER" id="PTHR12849:SF0">
    <property type="entry name" value="LARIAT DEBRANCHING ENZYME"/>
    <property type="match status" value="1"/>
</dbReference>
<dbReference type="OMA" id="CARFEVS"/>
<comment type="function">
    <text evidence="13">Cleaves the 2'-5' phosphodiester linkage at the branch point of lariat intron pre-mRNAs after splicing and converts them into linear molecules that are subsequently degraded. It thereby facilitates ribonucleotide turnover.</text>
</comment>
<evidence type="ECO:0000256" key="2">
    <source>
        <dbReference type="ARBA" id="ARBA00001947"/>
    </source>
</evidence>
<dbReference type="SMART" id="SM01124">
    <property type="entry name" value="DBR1"/>
    <property type="match status" value="1"/>
</dbReference>
<dbReference type="EMBL" id="KB741011">
    <property type="protein sequence ID" value="ENN75576.1"/>
    <property type="molecule type" value="Genomic_DNA"/>
</dbReference>
<keyword evidence="7" id="KW-0479">Metal-binding</keyword>
<dbReference type="GO" id="GO:0000398">
    <property type="term" value="P:mRNA splicing, via spliceosome"/>
    <property type="evidence" value="ECO:0007669"/>
    <property type="project" value="TreeGrafter"/>
</dbReference>
<evidence type="ECO:0000256" key="4">
    <source>
        <dbReference type="ARBA" id="ARBA00004123"/>
    </source>
</evidence>
<organism evidence="16">
    <name type="scientific">Dendroctonus ponderosae</name>
    <name type="common">Mountain pine beetle</name>
    <dbReference type="NCBI Taxonomy" id="77166"/>
    <lineage>
        <taxon>Eukaryota</taxon>
        <taxon>Metazoa</taxon>
        <taxon>Ecdysozoa</taxon>
        <taxon>Arthropoda</taxon>
        <taxon>Hexapoda</taxon>
        <taxon>Insecta</taxon>
        <taxon>Pterygota</taxon>
        <taxon>Neoptera</taxon>
        <taxon>Endopterygota</taxon>
        <taxon>Coleoptera</taxon>
        <taxon>Polyphaga</taxon>
        <taxon>Cucujiformia</taxon>
        <taxon>Curculionidae</taxon>
        <taxon>Scolytinae</taxon>
        <taxon>Dendroctonus</taxon>
    </lineage>
</organism>
<feature type="region of interest" description="Disordered" evidence="14">
    <location>
        <begin position="509"/>
        <end position="537"/>
    </location>
</feature>
<name>N6U4P2_DENPD</name>
<dbReference type="OrthoDB" id="407609at2759"/>
<dbReference type="AlphaFoldDB" id="N6U4P2"/>
<dbReference type="Pfam" id="PF00149">
    <property type="entry name" value="Metallophos"/>
    <property type="match status" value="1"/>
</dbReference>
<evidence type="ECO:0000313" key="16">
    <source>
        <dbReference type="EMBL" id="ENN75576.1"/>
    </source>
</evidence>
<evidence type="ECO:0000256" key="13">
    <source>
        <dbReference type="ARBA" id="ARBA00058627"/>
    </source>
</evidence>
<keyword evidence="11" id="KW-0464">Manganese</keyword>
<evidence type="ECO:0000256" key="6">
    <source>
        <dbReference type="ARBA" id="ARBA00022664"/>
    </source>
</evidence>
<dbReference type="InterPro" id="IPR004843">
    <property type="entry name" value="Calcineurin-like_PHP"/>
</dbReference>
<keyword evidence="12" id="KW-0539">Nucleus</keyword>
<dbReference type="Pfam" id="PF05011">
    <property type="entry name" value="DBR1"/>
    <property type="match status" value="1"/>
</dbReference>
<evidence type="ECO:0000256" key="5">
    <source>
        <dbReference type="ARBA" id="ARBA00006045"/>
    </source>
</evidence>
<keyword evidence="9" id="KW-0862">Zinc</keyword>
<comment type="cofactor">
    <cofactor evidence="3">
        <name>Fe(2+)</name>
        <dbReference type="ChEBI" id="CHEBI:29033"/>
    </cofactor>
</comment>
<comment type="subcellular location">
    <subcellularLocation>
        <location evidence="4">Nucleus</location>
    </subcellularLocation>
</comment>
<evidence type="ECO:0000256" key="12">
    <source>
        <dbReference type="ARBA" id="ARBA00023242"/>
    </source>
</evidence>
<dbReference type="GO" id="GO:0046872">
    <property type="term" value="F:metal ion binding"/>
    <property type="evidence" value="ECO:0007669"/>
    <property type="project" value="UniProtKB-KW"/>
</dbReference>
<dbReference type="Proteomes" id="UP000019118">
    <property type="component" value="Unassembled WGS sequence"/>
</dbReference>
<dbReference type="InterPro" id="IPR029052">
    <property type="entry name" value="Metallo-depent_PP-like"/>
</dbReference>
<comment type="similarity">
    <text evidence="5">Belongs to the lariat debranching enzyme family.</text>
</comment>
<keyword evidence="18" id="KW-1185">Reference proteome</keyword>
<evidence type="ECO:0000256" key="8">
    <source>
        <dbReference type="ARBA" id="ARBA00022801"/>
    </source>
</evidence>
<reference evidence="16 18" key="1">
    <citation type="journal article" date="2013" name="Genome Biol.">
        <title>Draft genome of the mountain pine beetle, Dendroctonus ponderosae Hopkins, a major forest pest.</title>
        <authorList>
            <person name="Keeling C.I."/>
            <person name="Yuen M.M."/>
            <person name="Liao N.Y."/>
            <person name="Docking T.R."/>
            <person name="Chan S.K."/>
            <person name="Taylor G.A."/>
            <person name="Palmquist D.L."/>
            <person name="Jackman S.D."/>
            <person name="Nguyen A."/>
            <person name="Li M."/>
            <person name="Henderson H."/>
            <person name="Janes J.K."/>
            <person name="Zhao Y."/>
            <person name="Pandoh P."/>
            <person name="Moore R."/>
            <person name="Sperling F.A."/>
            <person name="Huber D.P."/>
            <person name="Birol I."/>
            <person name="Jones S.J."/>
            <person name="Bohlmann J."/>
        </authorList>
    </citation>
    <scope>NUCLEOTIDE SEQUENCE</scope>
</reference>
<dbReference type="InterPro" id="IPR007708">
    <property type="entry name" value="DBR1_C"/>
</dbReference>
<sequence length="537" mass="60492">MKIAVEGCAHGELDNIYASLQEAERRDNIKVDLLICCGDFQSSRNVADLACMAVPPKYRKICTFYKYFSGEKVAPVLTIFIGGNHEASNYLQELPYGGWVAPKIYYMGYVGVINIAGVRIGGLSGIYKSRDFMKGRCEKPPYDENSKRSVYHIRNLDVFRLKQISEPIDVFLSHDWPTGVYHHGNVAQLLRRKPFFREEIDANQLGSKPCEELLHHLKPKFWFSAHLHCKFAALVPHEDSPPTKFLALDKCLPKRQFLQLLDIPHNEDEKLQISYDLEWLTILHLTNHLLNVQNSITFMPGAGGNERFKFTPTDAERELIMSKMNNCLKVPENFRATAASHKPGDSAGKLKELEPKLNPQTVELCETLGIDDPIALISQKHGLNISLDTSYYETSTFIADSDESSITCCNEDSDIVEQESKINALELIDVKRLTPMKLPQPKLTAGDVEEVDSAEPSEVDKVNYQLPRAQEEVVPLPSQSTPEETADKASPKRVLEETEEIVEAQIDISEGLNDSVTSTTKKFKRRNESIYASSPDS</sequence>
<feature type="region of interest" description="Disordered" evidence="14">
    <location>
        <begin position="470"/>
        <end position="496"/>
    </location>
</feature>
<dbReference type="GO" id="GO:0005634">
    <property type="term" value="C:nucleus"/>
    <property type="evidence" value="ECO:0007669"/>
    <property type="project" value="UniProtKB-SubCell"/>
</dbReference>
<evidence type="ECO:0000313" key="17">
    <source>
        <dbReference type="EnsemblMetazoa" id="XP_019762830.1"/>
    </source>
</evidence>
<comment type="cofactor">
    <cofactor evidence="1">
        <name>Mn(2+)</name>
        <dbReference type="ChEBI" id="CHEBI:29035"/>
    </cofactor>
</comment>
<dbReference type="FunFam" id="3.60.21.10:FF:000035">
    <property type="entry name" value="Lariat debranching enzyme"/>
    <property type="match status" value="1"/>
</dbReference>
<dbReference type="HOGENOM" id="CLU_005893_0_1_1"/>
<dbReference type="InterPro" id="IPR041816">
    <property type="entry name" value="Dbr1_N"/>
</dbReference>
<evidence type="ECO:0000256" key="9">
    <source>
        <dbReference type="ARBA" id="ARBA00022833"/>
    </source>
</evidence>
<dbReference type="GO" id="GO:0008419">
    <property type="term" value="F:RNA lariat debranching enzyme activity"/>
    <property type="evidence" value="ECO:0007669"/>
    <property type="project" value="UniProtKB-ARBA"/>
</dbReference>
<feature type="compositionally biased region" description="Basic and acidic residues" evidence="14">
    <location>
        <begin position="485"/>
        <end position="496"/>
    </location>
</feature>
<dbReference type="PANTHER" id="PTHR12849">
    <property type="entry name" value="RNA LARIAT DEBRANCHING ENZYME"/>
    <property type="match status" value="1"/>
</dbReference>
<accession>N6U4P2</accession>
<reference evidence="17" key="2">
    <citation type="submission" date="2024-08" db="UniProtKB">
        <authorList>
            <consortium name="EnsemblMetazoa"/>
        </authorList>
    </citation>
    <scope>IDENTIFICATION</scope>
</reference>
<dbReference type="SUPFAM" id="SSF56300">
    <property type="entry name" value="Metallo-dependent phosphatases"/>
    <property type="match status" value="1"/>
</dbReference>
<dbReference type="CDD" id="cd00844">
    <property type="entry name" value="MPP_Dbr1_N"/>
    <property type="match status" value="1"/>
</dbReference>
<evidence type="ECO:0000313" key="18">
    <source>
        <dbReference type="Proteomes" id="UP000019118"/>
    </source>
</evidence>
<comment type="cofactor">
    <cofactor evidence="2">
        <name>Zn(2+)</name>
        <dbReference type="ChEBI" id="CHEBI:29105"/>
    </cofactor>
</comment>
<evidence type="ECO:0000256" key="1">
    <source>
        <dbReference type="ARBA" id="ARBA00001936"/>
    </source>
</evidence>
<proteinExistence type="inferred from homology"/>
<keyword evidence="6" id="KW-0507">mRNA processing</keyword>
<protein>
    <recommendedName>
        <fullName evidence="15">Lariat debranching enzyme C-terminal domain-containing protein</fullName>
    </recommendedName>
</protein>
<evidence type="ECO:0000259" key="15">
    <source>
        <dbReference type="SMART" id="SM01124"/>
    </source>
</evidence>
<gene>
    <name evidence="17" type="primary">109539493</name>
    <name evidence="16" type="ORF">YQE_07919</name>
</gene>
<feature type="domain" description="Lariat debranching enzyme C-terminal" evidence="15">
    <location>
        <begin position="235"/>
        <end position="374"/>
    </location>
</feature>
<keyword evidence="8" id="KW-0378">Hydrolase</keyword>
<evidence type="ECO:0000256" key="14">
    <source>
        <dbReference type="SAM" id="MobiDB-lite"/>
    </source>
</evidence>
<evidence type="ECO:0000256" key="3">
    <source>
        <dbReference type="ARBA" id="ARBA00001954"/>
    </source>
</evidence>
<dbReference type="EnsemblMetazoa" id="XM_019907271.1">
    <property type="protein sequence ID" value="XP_019762830.1"/>
    <property type="gene ID" value="LOC109539493"/>
</dbReference>
<dbReference type="KEGG" id="dpa:109539493"/>
<evidence type="ECO:0000256" key="10">
    <source>
        <dbReference type="ARBA" id="ARBA00023004"/>
    </source>
</evidence>